<dbReference type="EMBL" id="CAAE01002064">
    <property type="protein sequence ID" value="CAF87286.1"/>
    <property type="molecule type" value="Genomic_DNA"/>
</dbReference>
<proteinExistence type="predicted"/>
<comment type="caution">
    <text evidence="1">The sequence shown here is derived from an EMBL/GenBank/DDBJ whole genome shotgun (WGS) entry which is preliminary data.</text>
</comment>
<accession>Q4TIJ6</accession>
<gene>
    <name evidence="1" type="ORF">GSTENG00038255001</name>
</gene>
<feature type="non-terminal residue" evidence="1">
    <location>
        <position position="1"/>
    </location>
</feature>
<sequence length="25" mass="2826">HPRFNTLSPINENNPAVINPIKRLA</sequence>
<organism evidence="1">
    <name type="scientific">Tetraodon nigroviridis</name>
    <name type="common">Spotted green pufferfish</name>
    <name type="synonym">Chelonodon nigroviridis</name>
    <dbReference type="NCBI Taxonomy" id="99883"/>
    <lineage>
        <taxon>Eukaryota</taxon>
        <taxon>Metazoa</taxon>
        <taxon>Chordata</taxon>
        <taxon>Craniata</taxon>
        <taxon>Vertebrata</taxon>
        <taxon>Euteleostomi</taxon>
        <taxon>Actinopterygii</taxon>
        <taxon>Neopterygii</taxon>
        <taxon>Teleostei</taxon>
        <taxon>Neoteleostei</taxon>
        <taxon>Acanthomorphata</taxon>
        <taxon>Eupercaria</taxon>
        <taxon>Tetraodontiformes</taxon>
        <taxon>Tetradontoidea</taxon>
        <taxon>Tetraodontidae</taxon>
        <taxon>Tetraodon</taxon>
    </lineage>
</organism>
<reference evidence="1" key="1">
    <citation type="journal article" date="2004" name="Nature">
        <title>Genome duplication in the teleost fish Tetraodon nigroviridis reveals the early vertebrate proto-karyotype.</title>
        <authorList>
            <person name="Jaillon O."/>
            <person name="Aury J.-M."/>
            <person name="Brunet F."/>
            <person name="Petit J.-L."/>
            <person name="Stange-Thomann N."/>
            <person name="Mauceli E."/>
            <person name="Bouneau L."/>
            <person name="Fischer C."/>
            <person name="Ozouf-Costaz C."/>
            <person name="Bernot A."/>
            <person name="Nicaud S."/>
            <person name="Jaffe D."/>
            <person name="Fisher S."/>
            <person name="Lutfalla G."/>
            <person name="Dossat C."/>
            <person name="Segurens B."/>
            <person name="Dasilva C."/>
            <person name="Salanoubat M."/>
            <person name="Levy M."/>
            <person name="Boudet N."/>
            <person name="Castellano S."/>
            <person name="Anthouard V."/>
            <person name="Jubin C."/>
            <person name="Castelli V."/>
            <person name="Katinka M."/>
            <person name="Vacherie B."/>
            <person name="Biemont C."/>
            <person name="Skalli Z."/>
            <person name="Cattolico L."/>
            <person name="Poulain J."/>
            <person name="De Berardinis V."/>
            <person name="Cruaud C."/>
            <person name="Duprat S."/>
            <person name="Brottier P."/>
            <person name="Coutanceau J.-P."/>
            <person name="Gouzy J."/>
            <person name="Parra G."/>
            <person name="Lardier G."/>
            <person name="Chapple C."/>
            <person name="McKernan K.J."/>
            <person name="McEwan P."/>
            <person name="Bosak S."/>
            <person name="Kellis M."/>
            <person name="Volff J.-N."/>
            <person name="Guigo R."/>
            <person name="Zody M.C."/>
            <person name="Mesirov J."/>
            <person name="Lindblad-Toh K."/>
            <person name="Birren B."/>
            <person name="Nusbaum C."/>
            <person name="Kahn D."/>
            <person name="Robinson-Rechavi M."/>
            <person name="Laudet V."/>
            <person name="Schachter V."/>
            <person name="Quetier F."/>
            <person name="Saurin W."/>
            <person name="Scarpelli C."/>
            <person name="Wincker P."/>
            <person name="Lander E.S."/>
            <person name="Weissenbach J."/>
            <person name="Roest Crollius H."/>
        </authorList>
    </citation>
    <scope>NUCLEOTIDE SEQUENCE [LARGE SCALE GENOMIC DNA]</scope>
</reference>
<reference evidence="1" key="2">
    <citation type="submission" date="2004-02" db="EMBL/GenBank/DDBJ databases">
        <authorList>
            <consortium name="Genoscope"/>
            <consortium name="Whitehead Institute Centre for Genome Research"/>
        </authorList>
    </citation>
    <scope>NUCLEOTIDE SEQUENCE</scope>
</reference>
<name>Q4TIJ6_TETNG</name>
<evidence type="ECO:0000313" key="1">
    <source>
        <dbReference type="EMBL" id="CAF87286.1"/>
    </source>
</evidence>
<dbReference type="AlphaFoldDB" id="Q4TIJ6"/>
<dbReference type="KEGG" id="tng:GSTEN00038255G001"/>
<protein>
    <submittedName>
        <fullName evidence="1">(spotted green pufferfish) hypothetical protein</fullName>
    </submittedName>
</protein>